<feature type="transmembrane region" description="Helical" evidence="5">
    <location>
        <begin position="116"/>
        <end position="137"/>
    </location>
</feature>
<evidence type="ECO:0000256" key="2">
    <source>
        <dbReference type="ARBA" id="ARBA00022692"/>
    </source>
</evidence>
<evidence type="ECO:0000256" key="1">
    <source>
        <dbReference type="ARBA" id="ARBA00004370"/>
    </source>
</evidence>
<proteinExistence type="predicted"/>
<keyword evidence="2 5" id="KW-0812">Transmembrane</keyword>
<keyword evidence="3 5" id="KW-1133">Transmembrane helix</keyword>
<dbReference type="InterPro" id="IPR023352">
    <property type="entry name" value="MAPEG-like_dom_sf"/>
</dbReference>
<dbReference type="Gene3D" id="1.20.120.550">
    <property type="entry name" value="Membrane associated eicosanoid/glutathione metabolism-like domain"/>
    <property type="match status" value="1"/>
</dbReference>
<dbReference type="InterPro" id="IPR001129">
    <property type="entry name" value="Membr-assoc_MAPEG"/>
</dbReference>
<sequence length="138" mass="14547">MGSPSFFALVGFIGWTLALLALMEILRSLLVVSRRVPANGFQPDNANLSPFMQRLARAHANCIEGLPVFGGLLVAAVAADLTAVTDPLAHALLAARVFQSTVHLVATSAMAVTVRFLAFSIQVAIAAWWVVHLLAAAA</sequence>
<name>A0ABT0A5U5_9GAMM</name>
<accession>A0ABT0A5U5</accession>
<organism evidence="6 7">
    <name type="scientific">Cognatiluteimonas sedimenti</name>
    <dbReference type="NCBI Taxonomy" id="2927791"/>
    <lineage>
        <taxon>Bacteria</taxon>
        <taxon>Pseudomonadati</taxon>
        <taxon>Pseudomonadota</taxon>
        <taxon>Gammaproteobacteria</taxon>
        <taxon>Lysobacterales</taxon>
        <taxon>Lysobacteraceae</taxon>
        <taxon>Cognatiluteimonas</taxon>
    </lineage>
</organism>
<dbReference type="EMBL" id="JALGCL010000003">
    <property type="protein sequence ID" value="MCJ0826352.1"/>
    <property type="molecule type" value="Genomic_DNA"/>
</dbReference>
<evidence type="ECO:0000256" key="4">
    <source>
        <dbReference type="ARBA" id="ARBA00023136"/>
    </source>
</evidence>
<keyword evidence="4 5" id="KW-0472">Membrane</keyword>
<dbReference type="Proteomes" id="UP001165423">
    <property type="component" value="Unassembled WGS sequence"/>
</dbReference>
<keyword evidence="7" id="KW-1185">Reference proteome</keyword>
<gene>
    <name evidence="6" type="ORF">MQC88_10385</name>
</gene>
<dbReference type="Pfam" id="PF01124">
    <property type="entry name" value="MAPEG"/>
    <property type="match status" value="1"/>
</dbReference>
<comment type="subcellular location">
    <subcellularLocation>
        <location evidence="1">Membrane</location>
    </subcellularLocation>
</comment>
<evidence type="ECO:0000256" key="5">
    <source>
        <dbReference type="SAM" id="Phobius"/>
    </source>
</evidence>
<dbReference type="RefSeq" id="WP_243321724.1">
    <property type="nucleotide sequence ID" value="NZ_JALGCL010000003.1"/>
</dbReference>
<evidence type="ECO:0000313" key="6">
    <source>
        <dbReference type="EMBL" id="MCJ0826352.1"/>
    </source>
</evidence>
<comment type="caution">
    <text evidence="6">The sequence shown here is derived from an EMBL/GenBank/DDBJ whole genome shotgun (WGS) entry which is preliminary data.</text>
</comment>
<protein>
    <submittedName>
        <fullName evidence="6">MAPEG family protein</fullName>
    </submittedName>
</protein>
<dbReference type="SUPFAM" id="SSF161084">
    <property type="entry name" value="MAPEG domain-like"/>
    <property type="match status" value="1"/>
</dbReference>
<evidence type="ECO:0000256" key="3">
    <source>
        <dbReference type="ARBA" id="ARBA00022989"/>
    </source>
</evidence>
<feature type="transmembrane region" description="Helical" evidence="5">
    <location>
        <begin position="6"/>
        <end position="26"/>
    </location>
</feature>
<reference evidence="6 7" key="1">
    <citation type="submission" date="2022-03" db="EMBL/GenBank/DDBJ databases">
        <title>Luteimonas soily sp. nov., a novel bacterium isolated from the soil.</title>
        <authorList>
            <person name="Zhang X."/>
        </authorList>
    </citation>
    <scope>NUCLEOTIDE SEQUENCE [LARGE SCALE GENOMIC DNA]</scope>
    <source>
        <strain evidence="6 7">50</strain>
    </source>
</reference>
<evidence type="ECO:0000313" key="7">
    <source>
        <dbReference type="Proteomes" id="UP001165423"/>
    </source>
</evidence>